<feature type="region of interest" description="Disordered" evidence="1">
    <location>
        <begin position="294"/>
        <end position="370"/>
    </location>
</feature>
<feature type="compositionally biased region" description="Basic and acidic residues" evidence="1">
    <location>
        <begin position="73"/>
        <end position="107"/>
    </location>
</feature>
<feature type="compositionally biased region" description="Basic and acidic residues" evidence="1">
    <location>
        <begin position="224"/>
        <end position="233"/>
    </location>
</feature>
<feature type="region of interest" description="Disordered" evidence="1">
    <location>
        <begin position="1"/>
        <end position="22"/>
    </location>
</feature>
<feature type="compositionally biased region" description="Basic residues" evidence="1">
    <location>
        <begin position="207"/>
        <end position="222"/>
    </location>
</feature>
<feature type="region of interest" description="Disordered" evidence="1">
    <location>
        <begin position="45"/>
        <end position="142"/>
    </location>
</feature>
<accession>A0AA38R6T0</accession>
<evidence type="ECO:0000313" key="3">
    <source>
        <dbReference type="Proteomes" id="UP001174691"/>
    </source>
</evidence>
<feature type="compositionally biased region" description="Acidic residues" evidence="1">
    <location>
        <begin position="336"/>
        <end position="347"/>
    </location>
</feature>
<reference evidence="2" key="1">
    <citation type="submission" date="2022-07" db="EMBL/GenBank/DDBJ databases">
        <title>Fungi with potential for degradation of polypropylene.</title>
        <authorList>
            <person name="Gostincar C."/>
        </authorList>
    </citation>
    <scope>NUCLEOTIDE SEQUENCE</scope>
    <source>
        <strain evidence="2">EXF-13287</strain>
    </source>
</reference>
<proteinExistence type="predicted"/>
<dbReference type="EMBL" id="JANBVN010000138">
    <property type="protein sequence ID" value="KAJ9138973.1"/>
    <property type="molecule type" value="Genomic_DNA"/>
</dbReference>
<sequence length="395" mass="42366">MYKDMALPGGGASSYSTGPPLALYDLIGQKGPPISYAYSCDMSVLGEEDEEEQGHSTVPSDRHNAAAAPPSHGSDRREEKEDTAQEEQKPIRDEPSQQRVEDTKTDTRLQNTQPPQPPPLETRPEITQRETFPLASARRPNWQTIRYQTVPGRAHKAQLEAWVGGWSAAVSELGDETYCACADSTAARRRSSSSSSSSLGGKDHHPEKKHQRKSAATHRGLLRQRSDGGREGRAAAGAAAPAGVSFVCRNCARQPSPAVIPDQEFAFPPAGGAGRMAMRCKLVWKRIVGRASRRQCPGPDEQLGGGGAAGGLEDTAARPVSPTPLSQAQQGGYGGDYDEEDDDDEEVDIYRLSDNSSRGGGGGGRAGNDIAERLARLNRAQRLLRKGSRGMREAG</sequence>
<gene>
    <name evidence="2" type="ORF">NKR19_g7660</name>
</gene>
<evidence type="ECO:0000256" key="1">
    <source>
        <dbReference type="SAM" id="MobiDB-lite"/>
    </source>
</evidence>
<protein>
    <submittedName>
        <fullName evidence="2">Uncharacterized protein</fullName>
    </submittedName>
</protein>
<dbReference type="AlphaFoldDB" id="A0AA38R6T0"/>
<feature type="region of interest" description="Disordered" evidence="1">
    <location>
        <begin position="184"/>
        <end position="236"/>
    </location>
</feature>
<name>A0AA38R6T0_9PEZI</name>
<evidence type="ECO:0000313" key="2">
    <source>
        <dbReference type="EMBL" id="KAJ9138973.1"/>
    </source>
</evidence>
<organism evidence="2 3">
    <name type="scientific">Coniochaeta hoffmannii</name>
    <dbReference type="NCBI Taxonomy" id="91930"/>
    <lineage>
        <taxon>Eukaryota</taxon>
        <taxon>Fungi</taxon>
        <taxon>Dikarya</taxon>
        <taxon>Ascomycota</taxon>
        <taxon>Pezizomycotina</taxon>
        <taxon>Sordariomycetes</taxon>
        <taxon>Sordariomycetidae</taxon>
        <taxon>Coniochaetales</taxon>
        <taxon>Coniochaetaceae</taxon>
        <taxon>Coniochaeta</taxon>
    </lineage>
</organism>
<dbReference type="Proteomes" id="UP001174691">
    <property type="component" value="Unassembled WGS sequence"/>
</dbReference>
<keyword evidence="3" id="KW-1185">Reference proteome</keyword>
<comment type="caution">
    <text evidence="2">The sequence shown here is derived from an EMBL/GenBank/DDBJ whole genome shotgun (WGS) entry which is preliminary data.</text>
</comment>